<evidence type="ECO:0000313" key="7">
    <source>
        <dbReference type="EMBL" id="TKX32193.1"/>
    </source>
</evidence>
<evidence type="ECO:0000256" key="4">
    <source>
        <dbReference type="ARBA" id="ARBA00022679"/>
    </source>
</evidence>
<evidence type="ECO:0000256" key="1">
    <source>
        <dbReference type="ARBA" id="ARBA00004202"/>
    </source>
</evidence>
<organism evidence="7 8">
    <name type="scientific">Campylobacter aviculae</name>
    <dbReference type="NCBI Taxonomy" id="2510190"/>
    <lineage>
        <taxon>Bacteria</taxon>
        <taxon>Pseudomonadati</taxon>
        <taxon>Campylobacterota</taxon>
        <taxon>Epsilonproteobacteria</taxon>
        <taxon>Campylobacterales</taxon>
        <taxon>Campylobacteraceae</taxon>
        <taxon>Campylobacter</taxon>
    </lineage>
</organism>
<keyword evidence="8" id="KW-1185">Reference proteome</keyword>
<sequence>MGIIYKFIYKAFVFLNCNLRQVDNKITFIFNKTSKEYLNLDFLYEYFYSKSNNAILVKIQSNRNCLNKIWWISQSKIIFVDQADRIISRLTLDKKTKLIQVWHAGGAYKAFGFDAMRHYEDQAKELSRISRIHGQYSNVIISDAKLIDIMTKAYNIQSDKLLPLGLPRTDMFFKLKNKKQIKNEIKNSFKLKEKTKIILYCPTFRTSNNKRNINLNYLNIVQNSTKKVFQNSVILYRDHPSVIRDGYAYGDGIIDVSRYTNITDLFIISDFLITDYSSIIFDYSFFKKPIILFTPDIDTYVIENRKLYFQPEELVGKNMVAKDFNTLTQCILNAEYTGKLWDNFMGGCDGQVCEKIYDYFCKN</sequence>
<evidence type="ECO:0000313" key="8">
    <source>
        <dbReference type="Proteomes" id="UP000310353"/>
    </source>
</evidence>
<reference evidence="7 8" key="1">
    <citation type="submission" date="2018-05" db="EMBL/GenBank/DDBJ databases">
        <title>Novel Campyloabacter and Helicobacter Species and Strains.</title>
        <authorList>
            <person name="Mannion A.J."/>
            <person name="Shen Z."/>
            <person name="Fox J.G."/>
        </authorList>
    </citation>
    <scope>NUCLEOTIDE SEQUENCE [LARGE SCALE GENOMIC DNA]</scope>
    <source>
        <strain evidence="8">MIT17-670</strain>
    </source>
</reference>
<dbReference type="Gene3D" id="3.40.50.12580">
    <property type="match status" value="1"/>
</dbReference>
<dbReference type="Proteomes" id="UP000310353">
    <property type="component" value="Unassembled WGS sequence"/>
</dbReference>
<name>A0A4U7BJW5_9BACT</name>
<dbReference type="GO" id="GO:0005886">
    <property type="term" value="C:plasma membrane"/>
    <property type="evidence" value="ECO:0007669"/>
    <property type="project" value="UniProtKB-SubCell"/>
</dbReference>
<dbReference type="GO" id="GO:0019350">
    <property type="term" value="P:teichoic acid biosynthetic process"/>
    <property type="evidence" value="ECO:0007669"/>
    <property type="project" value="UniProtKB-KW"/>
</dbReference>
<dbReference type="GO" id="GO:0047355">
    <property type="term" value="F:CDP-glycerol glycerophosphotransferase activity"/>
    <property type="evidence" value="ECO:0007669"/>
    <property type="project" value="InterPro"/>
</dbReference>
<evidence type="ECO:0008006" key="9">
    <source>
        <dbReference type="Google" id="ProtNLM"/>
    </source>
</evidence>
<proteinExistence type="inferred from homology"/>
<dbReference type="PANTHER" id="PTHR37316:SF3">
    <property type="entry name" value="TEICHOIC ACID GLYCEROL-PHOSPHATE TRANSFERASE"/>
    <property type="match status" value="1"/>
</dbReference>
<comment type="subcellular location">
    <subcellularLocation>
        <location evidence="1">Cell membrane</location>
        <topology evidence="1">Peripheral membrane protein</topology>
    </subcellularLocation>
</comment>
<evidence type="ECO:0000256" key="2">
    <source>
        <dbReference type="ARBA" id="ARBA00010488"/>
    </source>
</evidence>
<comment type="caution">
    <text evidence="7">The sequence shown here is derived from an EMBL/GenBank/DDBJ whole genome shotgun (WGS) entry which is preliminary data.</text>
</comment>
<dbReference type="InterPro" id="IPR051612">
    <property type="entry name" value="Teichoic_Acid_Biosynth"/>
</dbReference>
<comment type="similarity">
    <text evidence="2">Belongs to the CDP-glycerol glycerophosphotransferase family.</text>
</comment>
<dbReference type="Pfam" id="PF04464">
    <property type="entry name" value="Glyphos_transf"/>
    <property type="match status" value="1"/>
</dbReference>
<dbReference type="OrthoDB" id="9790710at2"/>
<accession>A0A4U7BJW5</accession>
<dbReference type="InterPro" id="IPR043148">
    <property type="entry name" value="TagF_C"/>
</dbReference>
<dbReference type="PANTHER" id="PTHR37316">
    <property type="entry name" value="TEICHOIC ACID GLYCEROL-PHOSPHATE PRIMASE"/>
    <property type="match status" value="1"/>
</dbReference>
<dbReference type="AlphaFoldDB" id="A0A4U7BJW5"/>
<protein>
    <recommendedName>
        <fullName evidence="9">CDP-glycerol--glycerophosphate glycerophosphotransferase</fullName>
    </recommendedName>
</protein>
<dbReference type="InterPro" id="IPR007554">
    <property type="entry name" value="Glycerophosphate_synth"/>
</dbReference>
<dbReference type="InterPro" id="IPR043149">
    <property type="entry name" value="TagF_N"/>
</dbReference>
<dbReference type="SUPFAM" id="SSF53756">
    <property type="entry name" value="UDP-Glycosyltransferase/glycogen phosphorylase"/>
    <property type="match status" value="1"/>
</dbReference>
<keyword evidence="4" id="KW-0808">Transferase</keyword>
<keyword evidence="3" id="KW-1003">Cell membrane</keyword>
<evidence type="ECO:0000256" key="3">
    <source>
        <dbReference type="ARBA" id="ARBA00022475"/>
    </source>
</evidence>
<dbReference type="EMBL" id="NXMA01000007">
    <property type="protein sequence ID" value="TKX32193.1"/>
    <property type="molecule type" value="Genomic_DNA"/>
</dbReference>
<evidence type="ECO:0000256" key="5">
    <source>
        <dbReference type="ARBA" id="ARBA00022944"/>
    </source>
</evidence>
<dbReference type="Gene3D" id="3.40.50.11820">
    <property type="match status" value="1"/>
</dbReference>
<dbReference type="RefSeq" id="WP_137622290.1">
    <property type="nucleotide sequence ID" value="NZ_NXMA01000007.1"/>
</dbReference>
<gene>
    <name evidence="7" type="ORF">CQA76_04700</name>
</gene>
<evidence type="ECO:0000256" key="6">
    <source>
        <dbReference type="ARBA" id="ARBA00023136"/>
    </source>
</evidence>
<keyword evidence="5" id="KW-0777">Teichoic acid biosynthesis</keyword>
<keyword evidence="6" id="KW-0472">Membrane</keyword>